<gene>
    <name evidence="2" type="ORF">AB0L16_18395</name>
</gene>
<protein>
    <recommendedName>
        <fullName evidence="4">Transcriptional regulator</fullName>
    </recommendedName>
</protein>
<evidence type="ECO:0000313" key="3">
    <source>
        <dbReference type="Proteomes" id="UP001552594"/>
    </source>
</evidence>
<name>A0A348AZ35_STRON</name>
<dbReference type="SUPFAM" id="SSF48452">
    <property type="entry name" value="TPR-like"/>
    <property type="match status" value="1"/>
</dbReference>
<dbReference type="OrthoDB" id="3398540at2"/>
<evidence type="ECO:0000313" key="2">
    <source>
        <dbReference type="EMBL" id="MEV5508418.1"/>
    </source>
</evidence>
<dbReference type="EMBL" id="JBFAUK010000013">
    <property type="protein sequence ID" value="MEV5508418.1"/>
    <property type="molecule type" value="Genomic_DNA"/>
</dbReference>
<organism evidence="1">
    <name type="scientific">Streptomyces orinoci</name>
    <name type="common">Streptoverticillium orinoci</name>
    <dbReference type="NCBI Taxonomy" id="67339"/>
    <lineage>
        <taxon>Bacteria</taxon>
        <taxon>Bacillati</taxon>
        <taxon>Actinomycetota</taxon>
        <taxon>Actinomycetes</taxon>
        <taxon>Kitasatosporales</taxon>
        <taxon>Streptomycetaceae</taxon>
        <taxon>Streptomyces</taxon>
    </lineage>
</organism>
<dbReference type="RefSeq" id="WP_109279151.1">
    <property type="nucleotide sequence ID" value="NZ_JBFAUK010000013.1"/>
</dbReference>
<dbReference type="InterPro" id="IPR011990">
    <property type="entry name" value="TPR-like_helical_dom_sf"/>
</dbReference>
<proteinExistence type="predicted"/>
<sequence>MSRPRHPLAQLRALTGDTQLSYAELVADTHEALGFGKLHRRREKVSRWETQGIPPDLNTQLSIAHIHQVPEEEVQRLGWPHWLRLGTAAASRAARSRTHEETVEAVRDKERPIVRLAHYRLAVTGPALASFLRETIATVTGPGPSPAEGKLPLTPEAVGVVEDRSRQLYALVPAVNPVTLYRVARAEYALTSALLADSGYDAGTGTRLLLVTARIAHLCGLISKCLGEEVRAERYYLAAARAAARAGCAPTVSACLADLAWSHIDAGEPQEALTIIDAARIVTPQPPPALAAVLHSHAARGHARRGEIIAAARALDRAAAALDAAPADASHGPSPVCDPVDERWLAVAAGRAWLDAGQPKRALEHFTPLLGDPPRPAAGPSRPTLLAARDLLAVVDAQLALNDTESAVRTARRAMALFDRVPACLVAQYRRRFAPFTEAQEVRDLMAFLAGIPAI</sequence>
<dbReference type="AlphaFoldDB" id="A0A348AZ35"/>
<reference evidence="2 3" key="2">
    <citation type="submission" date="2024-06" db="EMBL/GenBank/DDBJ databases">
        <title>The Natural Products Discovery Center: Release of the First 8490 Sequenced Strains for Exploring Actinobacteria Biosynthetic Diversity.</title>
        <authorList>
            <person name="Kalkreuter E."/>
            <person name="Kautsar S.A."/>
            <person name="Yang D."/>
            <person name="Bader C.D."/>
            <person name="Teijaro C.N."/>
            <person name="Fluegel L."/>
            <person name="Davis C.M."/>
            <person name="Simpson J.R."/>
            <person name="Lauterbach L."/>
            <person name="Steele A.D."/>
            <person name="Gui C."/>
            <person name="Meng S."/>
            <person name="Li G."/>
            <person name="Viehrig K."/>
            <person name="Ye F."/>
            <person name="Su P."/>
            <person name="Kiefer A.F."/>
            <person name="Nichols A."/>
            <person name="Cepeda A.J."/>
            <person name="Yan W."/>
            <person name="Fan B."/>
            <person name="Jiang Y."/>
            <person name="Adhikari A."/>
            <person name="Zheng C.-J."/>
            <person name="Schuster L."/>
            <person name="Cowan T.M."/>
            <person name="Smanski M.J."/>
            <person name="Chevrette M.G."/>
            <person name="De Carvalho L.P.S."/>
            <person name="Shen B."/>
        </authorList>
    </citation>
    <scope>NUCLEOTIDE SEQUENCE [LARGE SCALE GENOMIC DNA]</scope>
    <source>
        <strain evidence="2 3">NPDC052347</strain>
    </source>
</reference>
<evidence type="ECO:0000313" key="1">
    <source>
        <dbReference type="EMBL" id="BBD17757.1"/>
    </source>
</evidence>
<dbReference type="Proteomes" id="UP001552594">
    <property type="component" value="Unassembled WGS sequence"/>
</dbReference>
<evidence type="ECO:0008006" key="4">
    <source>
        <dbReference type="Google" id="ProtNLM"/>
    </source>
</evidence>
<reference evidence="1" key="1">
    <citation type="journal article" date="2018" name="Nat. Commun.">
        <title>Reprogramming of the antimycin NRPS-PKS assembly lines inspired by gene evolution.</title>
        <authorList>
            <person name="Awakawa T."/>
            <person name="Fujioka T."/>
            <person name="Zhang L."/>
            <person name="Hoshino S."/>
            <person name="Hu Z."/>
            <person name="Hashimoto J."/>
            <person name="Kozone I."/>
            <person name="Ikeda H."/>
            <person name="Shin-ya K."/>
            <person name="Liu W."/>
            <person name="Abe I."/>
        </authorList>
    </citation>
    <scope>NUCLEOTIDE SEQUENCE</scope>
    <source>
        <strain evidence="1">NBRC 13466</strain>
    </source>
</reference>
<accession>A0A348AZ35</accession>
<keyword evidence="3" id="KW-1185">Reference proteome</keyword>
<dbReference type="EMBL" id="LC375136">
    <property type="protein sequence ID" value="BBD17757.1"/>
    <property type="molecule type" value="Genomic_DNA"/>
</dbReference>
<dbReference type="Gene3D" id="1.25.40.10">
    <property type="entry name" value="Tetratricopeptide repeat domain"/>
    <property type="match status" value="1"/>
</dbReference>